<dbReference type="SUPFAM" id="SSF53933">
    <property type="entry name" value="Microbial ribonucleases"/>
    <property type="match status" value="1"/>
</dbReference>
<dbReference type="InterPro" id="IPR050708">
    <property type="entry name" value="T6SS_VgrG/RHS"/>
</dbReference>
<keyword evidence="2" id="KW-0677">Repeat</keyword>
<evidence type="ECO:0000256" key="1">
    <source>
        <dbReference type="ARBA" id="ARBA00022722"/>
    </source>
</evidence>
<dbReference type="Gene3D" id="3.10.450.30">
    <property type="entry name" value="Microbial ribonucleases"/>
    <property type="match status" value="1"/>
</dbReference>
<keyword evidence="4" id="KW-0472">Membrane</keyword>
<evidence type="ECO:0000313" key="7">
    <source>
        <dbReference type="Proteomes" id="UP000267159"/>
    </source>
</evidence>
<dbReference type="Gene3D" id="2.180.10.10">
    <property type="entry name" value="RHS repeat-associated core"/>
    <property type="match status" value="1"/>
</dbReference>
<keyword evidence="4" id="KW-1133">Transmembrane helix</keyword>
<keyword evidence="3" id="KW-0378">Hydrolase</keyword>
<keyword evidence="1" id="KW-0540">Nuclease</keyword>
<dbReference type="PANTHER" id="PTHR32305">
    <property type="match status" value="1"/>
</dbReference>
<dbReference type="GO" id="GO:0016787">
    <property type="term" value="F:hydrolase activity"/>
    <property type="evidence" value="ECO:0007669"/>
    <property type="project" value="UniProtKB-KW"/>
</dbReference>
<dbReference type="RefSeq" id="WP_147441483.1">
    <property type="nucleotide sequence ID" value="NZ_RAZM01000083.1"/>
</dbReference>
<accession>A0A3L7Z0V2</accession>
<proteinExistence type="predicted"/>
<evidence type="ECO:0000256" key="3">
    <source>
        <dbReference type="ARBA" id="ARBA00022801"/>
    </source>
</evidence>
<evidence type="ECO:0000259" key="5">
    <source>
        <dbReference type="Pfam" id="PF25023"/>
    </source>
</evidence>
<evidence type="ECO:0000256" key="2">
    <source>
        <dbReference type="ARBA" id="ARBA00022737"/>
    </source>
</evidence>
<feature type="transmembrane region" description="Helical" evidence="4">
    <location>
        <begin position="263"/>
        <end position="283"/>
    </location>
</feature>
<dbReference type="InterPro" id="IPR022385">
    <property type="entry name" value="Rhs_assc_core"/>
</dbReference>
<dbReference type="InterPro" id="IPR056823">
    <property type="entry name" value="TEN-like_YD-shell"/>
</dbReference>
<keyword evidence="4" id="KW-0812">Transmembrane</keyword>
<dbReference type="EMBL" id="RAZM01000083">
    <property type="protein sequence ID" value="RLT78774.1"/>
    <property type="molecule type" value="Genomic_DNA"/>
</dbReference>
<dbReference type="AlphaFoldDB" id="A0A3L7Z0V2"/>
<reference evidence="6 7" key="1">
    <citation type="submission" date="2018-09" db="EMBL/GenBank/DDBJ databases">
        <title>Murine metabolic-syndrome-specific gut microbial biobank.</title>
        <authorList>
            <person name="Liu C."/>
        </authorList>
    </citation>
    <scope>NUCLEOTIDE SEQUENCE [LARGE SCALE GENOMIC DNA]</scope>
    <source>
        <strain evidence="6 7">0.1X-D8-26</strain>
    </source>
</reference>
<feature type="transmembrane region" description="Helical" evidence="4">
    <location>
        <begin position="208"/>
        <end position="226"/>
    </location>
</feature>
<dbReference type="InterPro" id="IPR016191">
    <property type="entry name" value="Ribonuclease/ribotoxin"/>
</dbReference>
<comment type="caution">
    <text evidence="6">The sequence shown here is derived from an EMBL/GenBank/DDBJ whole genome shotgun (WGS) entry which is preliminary data.</text>
</comment>
<organism evidence="6 7">
    <name type="scientific">Bacteroides acidifaciens</name>
    <dbReference type="NCBI Taxonomy" id="85831"/>
    <lineage>
        <taxon>Bacteria</taxon>
        <taxon>Pseudomonadati</taxon>
        <taxon>Bacteroidota</taxon>
        <taxon>Bacteroidia</taxon>
        <taxon>Bacteroidales</taxon>
        <taxon>Bacteroidaceae</taxon>
        <taxon>Bacteroides</taxon>
    </lineage>
</organism>
<sequence>MTSPIPITAGERPSVITQDGKKAVLTYNANHDRIRMQFSVNDSMLLARYYLGGNYELDIDSTGTQERLYLGGDYYDAPAVLVKQSGRTSVYFIHRDYLGSILQISDMQGNVVEENSFDAWGCRRNSLTHESYATESTPGLMLGRGFTGHEHLPLFGLINMNARLYDPVLGRFLSPDPYVQILDYTQAFNRYSYCMNSPLCYVDENGEFIWFVIGAAVIGGAINVATHWKSIDNVWQGLGYFGVGAAAGAIGAATGGIAGGAGFIGGAIGGFVGGATSGFTLGFGNTLMDGGSIGDAWRNGVNGALTGAVTDSVTGGLIGGGMSFIKGQNFWTGQNIAPGRNAFSIKNTPVSTVEHPNAISFDNIPDIALLDNPTPAALPEPMLPNSPLSPELNPVLNQTPEGFTRFVTTPEGVTHDLLPTIERINSGIRYTFRHDGAVYWNNKSLLPTGNYTEYIHPTPGLVRGAGPMRVIVGNNGSWWFTPDHHLTFIRIKF</sequence>
<dbReference type="GO" id="GO:0004540">
    <property type="term" value="F:RNA nuclease activity"/>
    <property type="evidence" value="ECO:0007669"/>
    <property type="project" value="InterPro"/>
</dbReference>
<feature type="domain" description="Teneurin-like YD-shell" evidence="5">
    <location>
        <begin position="76"/>
        <end position="198"/>
    </location>
</feature>
<feature type="transmembrane region" description="Helical" evidence="4">
    <location>
        <begin position="238"/>
        <end position="257"/>
    </location>
</feature>
<dbReference type="Pfam" id="PF25023">
    <property type="entry name" value="TEN_YD-shell"/>
    <property type="match status" value="1"/>
</dbReference>
<dbReference type="NCBIfam" id="TIGR03696">
    <property type="entry name" value="Rhs_assc_core"/>
    <property type="match status" value="1"/>
</dbReference>
<gene>
    <name evidence="6" type="ORF">D7Y07_17485</name>
</gene>
<evidence type="ECO:0000256" key="4">
    <source>
        <dbReference type="SAM" id="Phobius"/>
    </source>
</evidence>
<name>A0A3L7Z0V2_9BACE</name>
<dbReference type="Proteomes" id="UP000267159">
    <property type="component" value="Unassembled WGS sequence"/>
</dbReference>
<dbReference type="PANTHER" id="PTHR32305:SF15">
    <property type="entry name" value="PROTEIN RHSA-RELATED"/>
    <property type="match status" value="1"/>
</dbReference>
<evidence type="ECO:0000313" key="6">
    <source>
        <dbReference type="EMBL" id="RLT78774.1"/>
    </source>
</evidence>
<protein>
    <recommendedName>
        <fullName evidence="5">Teneurin-like YD-shell domain-containing protein</fullName>
    </recommendedName>
</protein>
<dbReference type="GO" id="GO:0003723">
    <property type="term" value="F:RNA binding"/>
    <property type="evidence" value="ECO:0007669"/>
    <property type="project" value="InterPro"/>
</dbReference>